<keyword evidence="2" id="KW-1185">Reference proteome</keyword>
<proteinExistence type="predicted"/>
<organism evidence="1 2">
    <name type="scientific">Trichogramma brassicae</name>
    <dbReference type="NCBI Taxonomy" id="86971"/>
    <lineage>
        <taxon>Eukaryota</taxon>
        <taxon>Metazoa</taxon>
        <taxon>Ecdysozoa</taxon>
        <taxon>Arthropoda</taxon>
        <taxon>Hexapoda</taxon>
        <taxon>Insecta</taxon>
        <taxon>Pterygota</taxon>
        <taxon>Neoptera</taxon>
        <taxon>Endopterygota</taxon>
        <taxon>Hymenoptera</taxon>
        <taxon>Apocrita</taxon>
        <taxon>Proctotrupomorpha</taxon>
        <taxon>Chalcidoidea</taxon>
        <taxon>Trichogrammatidae</taxon>
        <taxon>Trichogramma</taxon>
    </lineage>
</organism>
<name>A0A6H5IBS8_9HYME</name>
<dbReference type="AlphaFoldDB" id="A0A6H5IBS8"/>
<sequence>MPEKPLNFFFPAPREGSSSSFAYSTTAALKGYGPRVIARRKNDKNIASHPCARPCITAAAHLANSRAQPSRDGGRESPRGTRNTYTHYLLGLLVWIALIRILYELRAHIYLACVSVYRACIYARSNVYKFVCMHLGTPLVWRSSFVYPRYRAGSSRYKVSSEAILITGALAYAHESGKKINIKKKLSRHVTYIIRTCTVRVGAQAPSCSVDDDLCPTLCCNSSSTRIEMNSPRSDVHTRSSSSIPPHYIAATTTTASCICVTLSSSSRCCLAWHTARTCARRFSSLARARVFVGKIFIRILGQWRVAAAIYYIGEKRLASSKLRATILLPRAHERRWRYVCQCVRRALKGQSSIEAEKLLVGARRETQVLVKKLYFKRIVAAAATVRAISTMQSSAAAFSMENNHSFAYGKRNREEHHATLVTNQVGILYFWTISSRKSTGFYPFRAPRHARWVQEHHVTLVTNQVEILYFWTISSRKSTGFYPFRAPRHASHKPGGNLVLLDDFLEEVDRVLPVQSTTSR</sequence>
<reference evidence="1 2" key="1">
    <citation type="submission" date="2020-02" db="EMBL/GenBank/DDBJ databases">
        <authorList>
            <person name="Ferguson B K."/>
        </authorList>
    </citation>
    <scope>NUCLEOTIDE SEQUENCE [LARGE SCALE GENOMIC DNA]</scope>
</reference>
<dbReference type="EMBL" id="CADCXV010000674">
    <property type="protein sequence ID" value="CAB0032307.1"/>
    <property type="molecule type" value="Genomic_DNA"/>
</dbReference>
<evidence type="ECO:0000313" key="1">
    <source>
        <dbReference type="EMBL" id="CAB0032307.1"/>
    </source>
</evidence>
<dbReference type="Proteomes" id="UP000479190">
    <property type="component" value="Unassembled WGS sequence"/>
</dbReference>
<accession>A0A6H5IBS8</accession>
<evidence type="ECO:0000313" key="2">
    <source>
        <dbReference type="Proteomes" id="UP000479190"/>
    </source>
</evidence>
<protein>
    <submittedName>
        <fullName evidence="1">Uncharacterized protein</fullName>
    </submittedName>
</protein>
<gene>
    <name evidence="1" type="ORF">TBRA_LOCUS4249</name>
</gene>